<accession>A0AAV7Q8G3</accession>
<evidence type="ECO:0000256" key="7">
    <source>
        <dbReference type="ARBA" id="ARBA00023136"/>
    </source>
</evidence>
<evidence type="ECO:0000256" key="9">
    <source>
        <dbReference type="ARBA" id="ARBA00023170"/>
    </source>
</evidence>
<dbReference type="Proteomes" id="UP001066276">
    <property type="component" value="Chromosome 6"/>
</dbReference>
<keyword evidence="11" id="KW-0393">Immunoglobulin domain</keyword>
<protein>
    <recommendedName>
        <fullName evidence="15">Natural killer cell p30-related protein</fullName>
    </recommendedName>
</protein>
<reference evidence="13" key="1">
    <citation type="journal article" date="2022" name="bioRxiv">
        <title>Sequencing and chromosome-scale assembly of the giantPleurodeles waltlgenome.</title>
        <authorList>
            <person name="Brown T."/>
            <person name="Elewa A."/>
            <person name="Iarovenko S."/>
            <person name="Subramanian E."/>
            <person name="Araus A.J."/>
            <person name="Petzold A."/>
            <person name="Susuki M."/>
            <person name="Suzuki K.-i.T."/>
            <person name="Hayashi T."/>
            <person name="Toyoda A."/>
            <person name="Oliveira C."/>
            <person name="Osipova E."/>
            <person name="Leigh N.D."/>
            <person name="Simon A."/>
            <person name="Yun M.H."/>
        </authorList>
    </citation>
    <scope>NUCLEOTIDE SEQUENCE</scope>
    <source>
        <strain evidence="13">20211129_DDA</strain>
        <tissue evidence="13">Liver</tissue>
    </source>
</reference>
<comment type="subcellular location">
    <subcellularLocation>
        <location evidence="1">Cell membrane</location>
        <topology evidence="1">Single-pass type I membrane protein</topology>
    </subcellularLocation>
</comment>
<dbReference type="SUPFAM" id="SSF48726">
    <property type="entry name" value="Immunoglobulin"/>
    <property type="match status" value="1"/>
</dbReference>
<dbReference type="GO" id="GO:0005886">
    <property type="term" value="C:plasma membrane"/>
    <property type="evidence" value="ECO:0007669"/>
    <property type="project" value="UniProtKB-SubCell"/>
</dbReference>
<evidence type="ECO:0000256" key="2">
    <source>
        <dbReference type="ARBA" id="ARBA00022475"/>
    </source>
</evidence>
<dbReference type="Gene3D" id="2.60.40.10">
    <property type="entry name" value="Immunoglobulins"/>
    <property type="match status" value="1"/>
</dbReference>
<evidence type="ECO:0000256" key="11">
    <source>
        <dbReference type="ARBA" id="ARBA00023319"/>
    </source>
</evidence>
<evidence type="ECO:0000256" key="1">
    <source>
        <dbReference type="ARBA" id="ARBA00004251"/>
    </source>
</evidence>
<keyword evidence="4" id="KW-0732">Signal</keyword>
<keyword evidence="3 12" id="KW-0812">Transmembrane</keyword>
<evidence type="ECO:0000256" key="8">
    <source>
        <dbReference type="ARBA" id="ARBA00023157"/>
    </source>
</evidence>
<feature type="transmembrane region" description="Helical" evidence="12">
    <location>
        <begin position="102"/>
        <end position="129"/>
    </location>
</feature>
<dbReference type="InterPro" id="IPR013783">
    <property type="entry name" value="Ig-like_fold"/>
</dbReference>
<evidence type="ECO:0008006" key="15">
    <source>
        <dbReference type="Google" id="ProtNLM"/>
    </source>
</evidence>
<dbReference type="InterPro" id="IPR043226">
    <property type="entry name" value="NCR3"/>
</dbReference>
<evidence type="ECO:0000256" key="10">
    <source>
        <dbReference type="ARBA" id="ARBA00023180"/>
    </source>
</evidence>
<proteinExistence type="predicted"/>
<evidence type="ECO:0000256" key="12">
    <source>
        <dbReference type="SAM" id="Phobius"/>
    </source>
</evidence>
<organism evidence="13 14">
    <name type="scientific">Pleurodeles waltl</name>
    <name type="common">Iberian ribbed newt</name>
    <dbReference type="NCBI Taxonomy" id="8319"/>
    <lineage>
        <taxon>Eukaryota</taxon>
        <taxon>Metazoa</taxon>
        <taxon>Chordata</taxon>
        <taxon>Craniata</taxon>
        <taxon>Vertebrata</taxon>
        <taxon>Euteleostomi</taxon>
        <taxon>Amphibia</taxon>
        <taxon>Batrachia</taxon>
        <taxon>Caudata</taxon>
        <taxon>Salamandroidea</taxon>
        <taxon>Salamandridae</taxon>
        <taxon>Pleurodelinae</taxon>
        <taxon>Pleurodeles</taxon>
    </lineage>
</organism>
<keyword evidence="2" id="KW-1003">Cell membrane</keyword>
<keyword evidence="5" id="KW-0391">Immunity</keyword>
<dbReference type="GO" id="GO:0045954">
    <property type="term" value="P:positive regulation of natural killer cell mediated cytotoxicity"/>
    <property type="evidence" value="ECO:0007669"/>
    <property type="project" value="InterPro"/>
</dbReference>
<keyword evidence="14" id="KW-1185">Reference proteome</keyword>
<dbReference type="PANTHER" id="PTHR47904:SF1">
    <property type="entry name" value="NATURAL CYTOTOXICITY TRIGGERING RECEPTOR 3"/>
    <property type="match status" value="1"/>
</dbReference>
<dbReference type="PANTHER" id="PTHR47904">
    <property type="entry name" value="NATURAL CYTOTOXICITY TRIGGERING RECEPTOR 3"/>
    <property type="match status" value="1"/>
</dbReference>
<gene>
    <name evidence="13" type="ORF">NDU88_000857</name>
</gene>
<evidence type="ECO:0000313" key="14">
    <source>
        <dbReference type="Proteomes" id="UP001066276"/>
    </source>
</evidence>
<dbReference type="GO" id="GO:0002429">
    <property type="term" value="P:immune response-activating cell surface receptor signaling pathway"/>
    <property type="evidence" value="ECO:0007669"/>
    <property type="project" value="InterPro"/>
</dbReference>
<evidence type="ECO:0000256" key="6">
    <source>
        <dbReference type="ARBA" id="ARBA00022989"/>
    </source>
</evidence>
<evidence type="ECO:0000256" key="4">
    <source>
        <dbReference type="ARBA" id="ARBA00022729"/>
    </source>
</evidence>
<dbReference type="GO" id="GO:0030101">
    <property type="term" value="P:natural killer cell activation"/>
    <property type="evidence" value="ECO:0007669"/>
    <property type="project" value="TreeGrafter"/>
</dbReference>
<dbReference type="AlphaFoldDB" id="A0AAV7Q8G3"/>
<name>A0AAV7Q8G3_PLEWA</name>
<dbReference type="InterPro" id="IPR036179">
    <property type="entry name" value="Ig-like_dom_sf"/>
</dbReference>
<evidence type="ECO:0000313" key="13">
    <source>
        <dbReference type="EMBL" id="KAJ1134405.1"/>
    </source>
</evidence>
<comment type="caution">
    <text evidence="13">The sequence shown here is derived from an EMBL/GenBank/DDBJ whole genome shotgun (WGS) entry which is preliminary data.</text>
</comment>
<sequence>MYSSASGSRLGQYRWYKDHVGGIEVSNKSREFHLRIFRPAERSFQIEQRADIELWDVRPYDAGIYICEVELMQDGKAHGNGTWLHVSANATQGAADGGTQNVLFILLLRTVCYGFGLILTALASIVYFWHKEV</sequence>
<evidence type="ECO:0000256" key="3">
    <source>
        <dbReference type="ARBA" id="ARBA00022692"/>
    </source>
</evidence>
<keyword evidence="10" id="KW-0325">Glycoprotein</keyword>
<keyword evidence="6 12" id="KW-1133">Transmembrane helix</keyword>
<keyword evidence="8" id="KW-1015">Disulfide bond</keyword>
<keyword evidence="9" id="KW-0675">Receptor</keyword>
<keyword evidence="7 12" id="KW-0472">Membrane</keyword>
<evidence type="ECO:0000256" key="5">
    <source>
        <dbReference type="ARBA" id="ARBA00022859"/>
    </source>
</evidence>
<dbReference type="EMBL" id="JANPWB010000010">
    <property type="protein sequence ID" value="KAJ1134405.1"/>
    <property type="molecule type" value="Genomic_DNA"/>
</dbReference>